<dbReference type="AlphaFoldDB" id="A0A9P1N1Y0"/>
<dbReference type="PROSITE" id="PS00092">
    <property type="entry name" value="N6_MTASE"/>
    <property type="match status" value="1"/>
</dbReference>
<comment type="caution">
    <text evidence="4">The sequence shown here is derived from an EMBL/GenBank/DDBJ whole genome shotgun (WGS) entry which is preliminary data.</text>
</comment>
<dbReference type="EMBL" id="CANHGI010000003">
    <property type="protein sequence ID" value="CAI5444865.1"/>
    <property type="molecule type" value="Genomic_DNA"/>
</dbReference>
<comment type="similarity">
    <text evidence="1">Belongs to the methyltransferase superfamily. PrmA family.</text>
</comment>
<evidence type="ECO:0000256" key="2">
    <source>
        <dbReference type="ARBA" id="ARBA00041374"/>
    </source>
</evidence>
<reference evidence="4" key="1">
    <citation type="submission" date="2022-11" db="EMBL/GenBank/DDBJ databases">
        <authorList>
            <person name="Kikuchi T."/>
        </authorList>
    </citation>
    <scope>NUCLEOTIDE SEQUENCE</scope>
    <source>
        <strain evidence="4">PS1010</strain>
    </source>
</reference>
<dbReference type="Pfam" id="PF05175">
    <property type="entry name" value="MTS"/>
    <property type="match status" value="1"/>
</dbReference>
<dbReference type="SUPFAM" id="SSF53335">
    <property type="entry name" value="S-adenosyl-L-methionine-dependent methyltransferases"/>
    <property type="match status" value="1"/>
</dbReference>
<dbReference type="CDD" id="cd02440">
    <property type="entry name" value="AdoMet_MTases"/>
    <property type="match status" value="1"/>
</dbReference>
<accession>A0A9P1N1Y0</accession>
<feature type="domain" description="Methyltransferase small" evidence="3">
    <location>
        <begin position="50"/>
        <end position="157"/>
    </location>
</feature>
<dbReference type="PANTHER" id="PTHR23290:SF0">
    <property type="entry name" value="RRNA N6-ADENOSINE-METHYLTRANSFERASE METTL5"/>
    <property type="match status" value="1"/>
</dbReference>
<evidence type="ECO:0000313" key="4">
    <source>
        <dbReference type="EMBL" id="CAI5444865.1"/>
    </source>
</evidence>
<protein>
    <recommendedName>
        <fullName evidence="2">Methyltransferase-like protein 5</fullName>
    </recommendedName>
</protein>
<evidence type="ECO:0000256" key="1">
    <source>
        <dbReference type="ARBA" id="ARBA00009741"/>
    </source>
</evidence>
<gene>
    <name evidence="4" type="ORF">CAMP_LOCUS7502</name>
</gene>
<dbReference type="PANTHER" id="PTHR23290">
    <property type="entry name" value="RRNA N6-ADENOSINE-METHYLTRANSFERASE METTL5"/>
    <property type="match status" value="1"/>
</dbReference>
<dbReference type="Proteomes" id="UP001152747">
    <property type="component" value="Unassembled WGS sequence"/>
</dbReference>
<dbReference type="InterPro" id="IPR007848">
    <property type="entry name" value="Small_mtfrase_dom"/>
</dbReference>
<dbReference type="GO" id="GO:0008988">
    <property type="term" value="F:rRNA (adenine-N6-)-methyltransferase activity"/>
    <property type="evidence" value="ECO:0007669"/>
    <property type="project" value="TreeGrafter"/>
</dbReference>
<dbReference type="InterPro" id="IPR002052">
    <property type="entry name" value="DNA_methylase_N6_adenine_CS"/>
</dbReference>
<dbReference type="OrthoDB" id="419617at2759"/>
<evidence type="ECO:0000313" key="5">
    <source>
        <dbReference type="Proteomes" id="UP001152747"/>
    </source>
</evidence>
<name>A0A9P1N1Y0_9PELO</name>
<dbReference type="GO" id="GO:0003676">
    <property type="term" value="F:nucleic acid binding"/>
    <property type="evidence" value="ECO:0007669"/>
    <property type="project" value="InterPro"/>
</dbReference>
<dbReference type="InterPro" id="IPR029063">
    <property type="entry name" value="SAM-dependent_MTases_sf"/>
</dbReference>
<organism evidence="4 5">
    <name type="scientific">Caenorhabditis angaria</name>
    <dbReference type="NCBI Taxonomy" id="860376"/>
    <lineage>
        <taxon>Eukaryota</taxon>
        <taxon>Metazoa</taxon>
        <taxon>Ecdysozoa</taxon>
        <taxon>Nematoda</taxon>
        <taxon>Chromadorea</taxon>
        <taxon>Rhabditida</taxon>
        <taxon>Rhabditina</taxon>
        <taxon>Rhabditomorpha</taxon>
        <taxon>Rhabditoidea</taxon>
        <taxon>Rhabditidae</taxon>
        <taxon>Peloderinae</taxon>
        <taxon>Caenorhabditis</taxon>
    </lineage>
</organism>
<proteinExistence type="inferred from homology"/>
<dbReference type="Gene3D" id="3.40.50.150">
    <property type="entry name" value="Vaccinia Virus protein VP39"/>
    <property type="match status" value="1"/>
</dbReference>
<dbReference type="InterPro" id="IPR051720">
    <property type="entry name" value="rRNA_MeTrfase/Polyamine_Synth"/>
</dbReference>
<keyword evidence="5" id="KW-1185">Reference proteome</keyword>
<evidence type="ECO:0000259" key="3">
    <source>
        <dbReference type="Pfam" id="PF05175"/>
    </source>
</evidence>
<sequence>MPDKQVLWMLEKLEGFEKPKIQFEQYATSAELAVSMMEMIDSEVGIDDCLIADLGCGCGMLMTTIATCYEPQQIIGIDIDEDALEICSRNIESTEIEEKCEIIRGNALEIRNIFKQPIFDIVVLNPPFGTKNNSGIDMKFVENAISICRPGGSVFSLHKSSTRDFILKTARKWEDLEKVETIAEMRWNLPATYRFHKQKAVDIQVDLVHFLKKSL</sequence>